<dbReference type="RefSeq" id="WP_218476777.1">
    <property type="nucleotide sequence ID" value="NZ_BAABJN010000018.1"/>
</dbReference>
<name>A0ABX8RXB6_NOCIO</name>
<gene>
    <name evidence="1" type="ORF">KV110_15210</name>
</gene>
<protein>
    <submittedName>
        <fullName evidence="1">Uncharacterized protein</fullName>
    </submittedName>
</protein>
<accession>A0ABX8RXB6</accession>
<dbReference type="Proteomes" id="UP000694257">
    <property type="component" value="Chromosome"/>
</dbReference>
<evidence type="ECO:0000313" key="2">
    <source>
        <dbReference type="Proteomes" id="UP000694257"/>
    </source>
</evidence>
<sequence>MADVVLAWSVLVSADDTDAAREAIAAIDRALTVFAEQSNISDALGAVHAGAYALMVLASPQLAVQLRAAALHHSARVGADPRRYLQFAHPELIERMDRSLVEEERRVTEETGRQLTWAQMLSLIHAADHIPSC</sequence>
<reference evidence="1 2" key="1">
    <citation type="submission" date="2021-07" db="EMBL/GenBank/DDBJ databases">
        <title>Whole Genome Sequence of Nocardia Iowensis.</title>
        <authorList>
            <person name="Lamm A."/>
            <person name="Collins-Fairclough A.M."/>
            <person name="Bunk B."/>
            <person name="Sproer C."/>
        </authorList>
    </citation>
    <scope>NUCLEOTIDE SEQUENCE [LARGE SCALE GENOMIC DNA]</scope>
    <source>
        <strain evidence="1 2">NRRL 5646</strain>
    </source>
</reference>
<dbReference type="EMBL" id="CP078145">
    <property type="protein sequence ID" value="QXN94282.1"/>
    <property type="molecule type" value="Genomic_DNA"/>
</dbReference>
<keyword evidence="2" id="KW-1185">Reference proteome</keyword>
<organism evidence="1 2">
    <name type="scientific">Nocardia iowensis</name>
    <dbReference type="NCBI Taxonomy" id="204891"/>
    <lineage>
        <taxon>Bacteria</taxon>
        <taxon>Bacillati</taxon>
        <taxon>Actinomycetota</taxon>
        <taxon>Actinomycetes</taxon>
        <taxon>Mycobacteriales</taxon>
        <taxon>Nocardiaceae</taxon>
        <taxon>Nocardia</taxon>
    </lineage>
</organism>
<evidence type="ECO:0000313" key="1">
    <source>
        <dbReference type="EMBL" id="QXN94282.1"/>
    </source>
</evidence>
<proteinExistence type="predicted"/>